<dbReference type="InterPro" id="IPR013783">
    <property type="entry name" value="Ig-like_fold"/>
</dbReference>
<dbReference type="Gene3D" id="2.60.40.290">
    <property type="match status" value="1"/>
</dbReference>
<dbReference type="SUPFAM" id="SSF49384">
    <property type="entry name" value="Carbohydrate-binding domain"/>
    <property type="match status" value="1"/>
</dbReference>
<organism evidence="7 8">
    <name type="scientific">Micromonospora ureilytica</name>
    <dbReference type="NCBI Taxonomy" id="709868"/>
    <lineage>
        <taxon>Bacteria</taxon>
        <taxon>Bacillati</taxon>
        <taxon>Actinomycetota</taxon>
        <taxon>Actinomycetes</taxon>
        <taxon>Micromonosporales</taxon>
        <taxon>Micromonosporaceae</taxon>
        <taxon>Micromonospora</taxon>
    </lineage>
</organism>
<reference evidence="7 8" key="1">
    <citation type="submission" date="2018-04" db="EMBL/GenBank/DDBJ databases">
        <title>Micromonosporas from Atacama Desert.</title>
        <authorList>
            <person name="Carro L."/>
            <person name="Klenk H.-P."/>
            <person name="Goodfellow M."/>
        </authorList>
    </citation>
    <scope>NUCLEOTIDE SEQUENCE [LARGE SCALE GENOMIC DNA]</scope>
    <source>
        <strain evidence="7 8">LB19</strain>
    </source>
</reference>
<accession>A0A3N9Y5N7</accession>
<feature type="domain" description="CBM2" evidence="6">
    <location>
        <begin position="245"/>
        <end position="353"/>
    </location>
</feature>
<keyword evidence="1" id="KW-0119">Carbohydrate metabolism</keyword>
<dbReference type="EMBL" id="QDGB01000281">
    <property type="protein sequence ID" value="RQX15233.1"/>
    <property type="molecule type" value="Genomic_DNA"/>
</dbReference>
<dbReference type="GO" id="GO:0016020">
    <property type="term" value="C:membrane"/>
    <property type="evidence" value="ECO:0007669"/>
    <property type="project" value="UniProtKB-SubCell"/>
</dbReference>
<evidence type="ECO:0000259" key="5">
    <source>
        <dbReference type="PROSITE" id="PS50853"/>
    </source>
</evidence>
<dbReference type="SUPFAM" id="SSF49265">
    <property type="entry name" value="Fibronectin type III"/>
    <property type="match status" value="1"/>
</dbReference>
<dbReference type="SMART" id="SM00637">
    <property type="entry name" value="CBD_II"/>
    <property type="match status" value="1"/>
</dbReference>
<keyword evidence="4" id="KW-0472">Membrane</keyword>
<evidence type="ECO:0000256" key="2">
    <source>
        <dbReference type="ARBA" id="ARBA00023295"/>
    </source>
</evidence>
<dbReference type="Pfam" id="PF00041">
    <property type="entry name" value="fn3"/>
    <property type="match status" value="2"/>
</dbReference>
<dbReference type="AlphaFoldDB" id="A0A3N9Y5N7"/>
<comment type="caution">
    <text evidence="7">The sequence shown here is derived from an EMBL/GenBank/DDBJ whole genome shotgun (WGS) entry which is preliminary data.</text>
</comment>
<dbReference type="InterPro" id="IPR036116">
    <property type="entry name" value="FN3_sf"/>
</dbReference>
<dbReference type="InterPro" id="IPR001919">
    <property type="entry name" value="CBD2"/>
</dbReference>
<dbReference type="GO" id="GO:0000272">
    <property type="term" value="P:polysaccharide catabolic process"/>
    <property type="evidence" value="ECO:0007669"/>
    <property type="project" value="UniProtKB-KW"/>
</dbReference>
<dbReference type="InterPro" id="IPR012291">
    <property type="entry name" value="CBM2_carb-bd_dom_sf"/>
</dbReference>
<feature type="domain" description="Fibronectin type-III" evidence="5">
    <location>
        <begin position="59"/>
        <end position="146"/>
    </location>
</feature>
<dbReference type="Gene3D" id="2.60.40.10">
    <property type="entry name" value="Immunoglobulins"/>
    <property type="match status" value="2"/>
</dbReference>
<keyword evidence="2" id="KW-0378">Hydrolase</keyword>
<dbReference type="InterPro" id="IPR050713">
    <property type="entry name" value="RTP_Phos/Ushers"/>
</dbReference>
<dbReference type="CDD" id="cd00063">
    <property type="entry name" value="FN3"/>
    <property type="match status" value="2"/>
</dbReference>
<evidence type="ECO:0000313" key="8">
    <source>
        <dbReference type="Proteomes" id="UP000278981"/>
    </source>
</evidence>
<evidence type="ECO:0000313" key="7">
    <source>
        <dbReference type="EMBL" id="RQX15233.1"/>
    </source>
</evidence>
<gene>
    <name evidence="7" type="ORF">DDE19_20255</name>
</gene>
<evidence type="ECO:0000256" key="3">
    <source>
        <dbReference type="ARBA" id="ARBA00023326"/>
    </source>
</evidence>
<keyword evidence="2" id="KW-0326">Glycosidase</keyword>
<feature type="transmembrane region" description="Helical" evidence="4">
    <location>
        <begin position="28"/>
        <end position="48"/>
    </location>
</feature>
<dbReference type="GO" id="GO:0004553">
    <property type="term" value="F:hydrolase activity, hydrolyzing O-glycosyl compounds"/>
    <property type="evidence" value="ECO:0007669"/>
    <property type="project" value="InterPro"/>
</dbReference>
<dbReference type="PANTHER" id="PTHR46957">
    <property type="entry name" value="CYTOKINE RECEPTOR"/>
    <property type="match status" value="1"/>
</dbReference>
<dbReference type="InterPro" id="IPR008965">
    <property type="entry name" value="CBM2/CBM3_carb-bd_dom_sf"/>
</dbReference>
<keyword evidence="4" id="KW-0812">Transmembrane</keyword>
<dbReference type="InterPro" id="IPR003961">
    <property type="entry name" value="FN3_dom"/>
</dbReference>
<keyword evidence="4" id="KW-1133">Transmembrane helix</keyword>
<keyword evidence="3" id="KW-0624">Polysaccharide degradation</keyword>
<evidence type="ECO:0000259" key="6">
    <source>
        <dbReference type="PROSITE" id="PS51173"/>
    </source>
</evidence>
<feature type="domain" description="Fibronectin type-III" evidence="5">
    <location>
        <begin position="154"/>
        <end position="248"/>
    </location>
</feature>
<dbReference type="Proteomes" id="UP000278981">
    <property type="component" value="Unassembled WGS sequence"/>
</dbReference>
<dbReference type="GO" id="GO:0030247">
    <property type="term" value="F:polysaccharide binding"/>
    <property type="evidence" value="ECO:0007669"/>
    <property type="project" value="UniProtKB-UniRule"/>
</dbReference>
<proteinExistence type="predicted"/>
<dbReference type="SMART" id="SM00060">
    <property type="entry name" value="FN3"/>
    <property type="match status" value="2"/>
</dbReference>
<dbReference type="PROSITE" id="PS50853">
    <property type="entry name" value="FN3"/>
    <property type="match status" value="2"/>
</dbReference>
<dbReference type="PANTHER" id="PTHR46957:SF3">
    <property type="entry name" value="CYTOKINE RECEPTOR"/>
    <property type="match status" value="1"/>
</dbReference>
<evidence type="ECO:0000256" key="4">
    <source>
        <dbReference type="SAM" id="Phobius"/>
    </source>
</evidence>
<dbReference type="Pfam" id="PF00553">
    <property type="entry name" value="CBM_2"/>
    <property type="match status" value="1"/>
</dbReference>
<dbReference type="PROSITE" id="PS51173">
    <property type="entry name" value="CBM2"/>
    <property type="match status" value="1"/>
</dbReference>
<protein>
    <submittedName>
        <fullName evidence="7">Uncharacterized protein</fullName>
    </submittedName>
</protein>
<sequence>MDCCEQQATGGGEFVVRDHRSREIRSKAAALAACALAVTLIAAGATPAHADDDTERPTAPGPITVVAVDTTWVELTWAASTDNVGVVRYPVGARFEDFGAQYSTDTNSIRITDLRPSRTYTFSVWALDAAGNSSVSNPTLRLTMPPGDDQPPSAPGQPVAYDVAATVVRLRWAHSVENVALDRYEVFRVDAGGTLTRVREVYQYPPVNSAQISGLAPNTTYTFVVQARDEAGHLSPLSAPVTVTTLPPPPTCAVRSVVRQWSDGFVAHLVVENTGTTAIDGWTMTWRFWASQQVHGIWGATVADRVNNSYLRVRNTGRNAAIPPGGTVSLGLVASGTQLPEEVTLNGGLCTVADE</sequence>
<name>A0A3N9Y5N7_9ACTN</name>
<evidence type="ECO:0000256" key="1">
    <source>
        <dbReference type="ARBA" id="ARBA00023277"/>
    </source>
</evidence>